<proteinExistence type="predicted"/>
<dbReference type="EnsemblProtists" id="HpaT807001">
    <property type="protein sequence ID" value="HpaP807001"/>
    <property type="gene ID" value="HpaG807001"/>
</dbReference>
<accession>M4BKR8</accession>
<dbReference type="HOGENOM" id="CLU_2817883_0_0_1"/>
<dbReference type="Proteomes" id="UP000011713">
    <property type="component" value="Unassembled WGS sequence"/>
</dbReference>
<reference evidence="2" key="2">
    <citation type="submission" date="2015-06" db="UniProtKB">
        <authorList>
            <consortium name="EnsemblProtists"/>
        </authorList>
    </citation>
    <scope>IDENTIFICATION</scope>
    <source>
        <strain evidence="2">Emoy2</strain>
    </source>
</reference>
<feature type="compositionally biased region" description="Polar residues" evidence="1">
    <location>
        <begin position="61"/>
        <end position="71"/>
    </location>
</feature>
<sequence length="83" mass="9302">MLSITSSRPDLAGMGTTLALREQTPRVLRPLIGRNRWISAMLKMEVKLNFKLLIRNVLQRQATSQHSTPIQKSGMARGNADTQ</sequence>
<dbReference type="EMBL" id="JH598362">
    <property type="status" value="NOT_ANNOTATED_CDS"/>
    <property type="molecule type" value="Genomic_DNA"/>
</dbReference>
<dbReference type="InParanoid" id="M4BKR8"/>
<evidence type="ECO:0000256" key="1">
    <source>
        <dbReference type="SAM" id="MobiDB-lite"/>
    </source>
</evidence>
<organism evidence="2 3">
    <name type="scientific">Hyaloperonospora arabidopsidis (strain Emoy2)</name>
    <name type="common">Downy mildew agent</name>
    <name type="synonym">Peronospora arabidopsidis</name>
    <dbReference type="NCBI Taxonomy" id="559515"/>
    <lineage>
        <taxon>Eukaryota</taxon>
        <taxon>Sar</taxon>
        <taxon>Stramenopiles</taxon>
        <taxon>Oomycota</taxon>
        <taxon>Peronosporomycetes</taxon>
        <taxon>Peronosporales</taxon>
        <taxon>Peronosporaceae</taxon>
        <taxon>Hyaloperonospora</taxon>
    </lineage>
</organism>
<dbReference type="VEuPathDB" id="FungiDB:HpaG807001"/>
<protein>
    <submittedName>
        <fullName evidence="2">Uncharacterized protein</fullName>
    </submittedName>
</protein>
<reference evidence="3" key="1">
    <citation type="journal article" date="2010" name="Science">
        <title>Signatures of adaptation to obligate biotrophy in the Hyaloperonospora arabidopsidis genome.</title>
        <authorList>
            <person name="Baxter L."/>
            <person name="Tripathy S."/>
            <person name="Ishaque N."/>
            <person name="Boot N."/>
            <person name="Cabral A."/>
            <person name="Kemen E."/>
            <person name="Thines M."/>
            <person name="Ah-Fong A."/>
            <person name="Anderson R."/>
            <person name="Badejoko W."/>
            <person name="Bittner-Eddy P."/>
            <person name="Boore J.L."/>
            <person name="Chibucos M.C."/>
            <person name="Coates M."/>
            <person name="Dehal P."/>
            <person name="Delehaunty K."/>
            <person name="Dong S."/>
            <person name="Downton P."/>
            <person name="Dumas B."/>
            <person name="Fabro G."/>
            <person name="Fronick C."/>
            <person name="Fuerstenberg S.I."/>
            <person name="Fulton L."/>
            <person name="Gaulin E."/>
            <person name="Govers F."/>
            <person name="Hughes L."/>
            <person name="Humphray S."/>
            <person name="Jiang R.H."/>
            <person name="Judelson H."/>
            <person name="Kamoun S."/>
            <person name="Kyung K."/>
            <person name="Meijer H."/>
            <person name="Minx P."/>
            <person name="Morris P."/>
            <person name="Nelson J."/>
            <person name="Phuntumart V."/>
            <person name="Qutob D."/>
            <person name="Rehmany A."/>
            <person name="Rougon-Cardoso A."/>
            <person name="Ryden P."/>
            <person name="Torto-Alalibo T."/>
            <person name="Studholme D."/>
            <person name="Wang Y."/>
            <person name="Win J."/>
            <person name="Wood J."/>
            <person name="Clifton S.W."/>
            <person name="Rogers J."/>
            <person name="Van den Ackerveken G."/>
            <person name="Jones J.D."/>
            <person name="McDowell J.M."/>
            <person name="Beynon J."/>
            <person name="Tyler B.M."/>
        </authorList>
    </citation>
    <scope>NUCLEOTIDE SEQUENCE [LARGE SCALE GENOMIC DNA]</scope>
    <source>
        <strain evidence="3">Emoy2</strain>
    </source>
</reference>
<evidence type="ECO:0000313" key="3">
    <source>
        <dbReference type="Proteomes" id="UP000011713"/>
    </source>
</evidence>
<dbReference type="AlphaFoldDB" id="M4BKR8"/>
<evidence type="ECO:0000313" key="2">
    <source>
        <dbReference type="EnsemblProtists" id="HpaP807001"/>
    </source>
</evidence>
<name>M4BKR8_HYAAE</name>
<feature type="region of interest" description="Disordered" evidence="1">
    <location>
        <begin position="61"/>
        <end position="83"/>
    </location>
</feature>
<keyword evidence="3" id="KW-1185">Reference proteome</keyword>